<dbReference type="GO" id="GO:0009346">
    <property type="term" value="C:ATP-independent citrate lyase complex"/>
    <property type="evidence" value="ECO:0007669"/>
    <property type="project" value="UniProtKB-UniRule"/>
</dbReference>
<dbReference type="Proteomes" id="UP000092574">
    <property type="component" value="Chromosome"/>
</dbReference>
<keyword evidence="1 2" id="KW-0456">Lyase</keyword>
<comment type="subcellular location">
    <subcellularLocation>
        <location evidence="1">Cytoplasm</location>
    </subcellularLocation>
</comment>
<dbReference type="EC" id="4.1.3.6" evidence="1"/>
<name>A0A1C7IB29_9FIRM</name>
<proteinExistence type="predicted"/>
<dbReference type="Pfam" id="PF04223">
    <property type="entry name" value="CitF"/>
    <property type="match status" value="1"/>
</dbReference>
<dbReference type="NCBIfam" id="TIGR01584">
    <property type="entry name" value="citF"/>
    <property type="match status" value="1"/>
</dbReference>
<keyword evidence="1" id="KW-0963">Cytoplasm</keyword>
<organism evidence="2 3">
    <name type="scientific">Blautia pseudococcoides</name>
    <dbReference type="NCBI Taxonomy" id="1796616"/>
    <lineage>
        <taxon>Bacteria</taxon>
        <taxon>Bacillati</taxon>
        <taxon>Bacillota</taxon>
        <taxon>Clostridia</taxon>
        <taxon>Lachnospirales</taxon>
        <taxon>Lachnospiraceae</taxon>
        <taxon>Blautia</taxon>
    </lineage>
</organism>
<protein>
    <recommendedName>
        <fullName evidence="1">Citrate lyase alpha chain</fullName>
        <shortName evidence="1">Citrase alpha chain</shortName>
        <ecNumber evidence="1">2.8.3.10</ecNumber>
        <ecNumber evidence="1">4.1.3.6</ecNumber>
    </recommendedName>
    <alternativeName>
        <fullName evidence="1">Citrate (pro-3S)-lyase alpha chain</fullName>
    </alternativeName>
    <alternativeName>
        <fullName evidence="1">Citrate CoA-transferase subunit</fullName>
    </alternativeName>
</protein>
<dbReference type="PANTHER" id="PTHR40596">
    <property type="entry name" value="CITRATE LYASE ALPHA CHAIN"/>
    <property type="match status" value="1"/>
</dbReference>
<dbReference type="Gene3D" id="3.40.1080.10">
    <property type="entry name" value="Glutaconate Coenzyme A-transferase"/>
    <property type="match status" value="2"/>
</dbReference>
<dbReference type="PANTHER" id="PTHR40596:SF1">
    <property type="entry name" value="CITRATE LYASE ALPHA CHAIN"/>
    <property type="match status" value="1"/>
</dbReference>
<dbReference type="PIRSF" id="PIRSF009451">
    <property type="entry name" value="Citrt_lyas_alpha"/>
    <property type="match status" value="1"/>
</dbReference>
<comment type="catalytic activity">
    <reaction evidence="1">
        <text>citrate + acetyl-CoA = (3S)-citryl-CoA + acetate</text>
        <dbReference type="Rhea" id="RHEA:19405"/>
        <dbReference type="ChEBI" id="CHEBI:16947"/>
        <dbReference type="ChEBI" id="CHEBI:30089"/>
        <dbReference type="ChEBI" id="CHEBI:57288"/>
        <dbReference type="ChEBI" id="CHEBI:57321"/>
        <dbReference type="EC" id="2.8.3.10"/>
    </reaction>
</comment>
<keyword evidence="1" id="KW-0808">Transferase</keyword>
<dbReference type="KEGG" id="byl:A4V09_10290"/>
<dbReference type="GO" id="GO:0005737">
    <property type="term" value="C:cytoplasm"/>
    <property type="evidence" value="ECO:0007669"/>
    <property type="project" value="UniProtKB-SubCell"/>
</dbReference>
<dbReference type="EMBL" id="CP015405">
    <property type="protein sequence ID" value="ANU76124.2"/>
    <property type="molecule type" value="Genomic_DNA"/>
</dbReference>
<accession>A0A1C7IB29</accession>
<dbReference type="GO" id="GO:0008815">
    <property type="term" value="F:citrate (pro-3S)-lyase activity"/>
    <property type="evidence" value="ECO:0007669"/>
    <property type="project" value="UniProtKB-UniRule"/>
</dbReference>
<evidence type="ECO:0000313" key="2">
    <source>
        <dbReference type="EMBL" id="ANU76124.2"/>
    </source>
</evidence>
<dbReference type="SUPFAM" id="SSF100950">
    <property type="entry name" value="NagB/RpiA/CoA transferase-like"/>
    <property type="match status" value="2"/>
</dbReference>
<evidence type="ECO:0000256" key="1">
    <source>
        <dbReference type="PIRNR" id="PIRNR009451"/>
    </source>
</evidence>
<dbReference type="EC" id="2.8.3.10" evidence="1"/>
<dbReference type="InterPro" id="IPR037171">
    <property type="entry name" value="NagB/RpiA_transferase-like"/>
</dbReference>
<comment type="catalytic activity">
    <reaction evidence="1">
        <text>citrate = oxaloacetate + acetate</text>
        <dbReference type="Rhea" id="RHEA:10760"/>
        <dbReference type="ChEBI" id="CHEBI:16452"/>
        <dbReference type="ChEBI" id="CHEBI:16947"/>
        <dbReference type="ChEBI" id="CHEBI:30089"/>
        <dbReference type="EC" id="4.1.3.6"/>
    </reaction>
</comment>
<sequence length="472" mass="50393">MEVHNMSKLLGSLKEAMEKTGLKDGMTISFHHHMRNGDYVLNMVLAQAADMGIKDLNVNASSIFDIHEPILEHIKNGVVTGLECNYMGGKVGRAISQGILERPVIFRSHGGRAGDMENGSSKVDIAFIAAPCADCMGNLSGKYGPSACGSMGYAFSDAMHAKKVVALTDNLVPYPLKDTSIAEGYIDHVVEVEQIGDPTKIVSGTTKITRDPVGLRIAGLAAQVVKNSGYLKDGFSFQTGAGGASLAVAKYVEEMMEKDHIKGSFCMGGITGYLVDMANKGYFETILDVQCFDLKAIESIRENPKHQEISAMRYASPAAKSAAVDSLDVVILGATQVDTDFNVNVHTDSNGYIMGGSGGHCDTAAGAKLAIVVAPLIRARLPLIVDEVLCKSTPGSTVDVIVTQRGIAVNPARIELREKLEKAGLPVKDIKELKKIAEEIAGVPKAVKRGDRVVAKVLYRDGTLLDTIKNTI</sequence>
<dbReference type="OrthoDB" id="9767643at2"/>
<dbReference type="AlphaFoldDB" id="A0A1C7IB29"/>
<gene>
    <name evidence="2" type="ORF">A4V09_10290</name>
</gene>
<evidence type="ECO:0000313" key="3">
    <source>
        <dbReference type="Proteomes" id="UP000092574"/>
    </source>
</evidence>
<dbReference type="GO" id="GO:0008814">
    <property type="term" value="F:citrate CoA-transferase activity"/>
    <property type="evidence" value="ECO:0007669"/>
    <property type="project" value="UniProtKB-UniRule"/>
</dbReference>
<reference evidence="2" key="1">
    <citation type="submission" date="2017-04" db="EMBL/GenBank/DDBJ databases">
        <title>Complete Genome Sequences of Twelve Strains of a Stable Defined Moderately Diverse Mouse Microbiota 2 (sDMDMm2).</title>
        <authorList>
            <person name="Uchimura Y."/>
            <person name="Wyss M."/>
            <person name="Brugiroux S."/>
            <person name="Limenitakis J.P."/>
            <person name="Stecher B."/>
            <person name="McCoy K.D."/>
            <person name="Macpherson A.J."/>
        </authorList>
    </citation>
    <scope>NUCLEOTIDE SEQUENCE</scope>
    <source>
        <strain evidence="2">YL58</strain>
    </source>
</reference>
<dbReference type="STRING" id="1796616.A4V09_10290"/>
<dbReference type="GO" id="GO:0006084">
    <property type="term" value="P:acetyl-CoA metabolic process"/>
    <property type="evidence" value="ECO:0007669"/>
    <property type="project" value="UniProtKB-UniRule"/>
</dbReference>
<keyword evidence="3" id="KW-1185">Reference proteome</keyword>
<dbReference type="InterPro" id="IPR006472">
    <property type="entry name" value="Citrate_lyase_asu"/>
</dbReference>